<feature type="domain" description="Glycine dehydrogenase C-terminal" evidence="7">
    <location>
        <begin position="378"/>
        <end position="482"/>
    </location>
</feature>
<dbReference type="GO" id="GO:0030170">
    <property type="term" value="F:pyridoxal phosphate binding"/>
    <property type="evidence" value="ECO:0007669"/>
    <property type="project" value="TreeGrafter"/>
</dbReference>
<dbReference type="EMBL" id="WHUG01000019">
    <property type="protein sequence ID" value="MQA42249.1"/>
    <property type="molecule type" value="Genomic_DNA"/>
</dbReference>
<dbReference type="PANTHER" id="PTHR11773">
    <property type="entry name" value="GLYCINE DEHYDROGENASE, DECARBOXYLATING"/>
    <property type="match status" value="1"/>
</dbReference>
<evidence type="ECO:0000313" key="8">
    <source>
        <dbReference type="EMBL" id="MQA42249.1"/>
    </source>
</evidence>
<gene>
    <name evidence="8" type="ORF">GEV02_29345</name>
</gene>
<dbReference type="InterPro" id="IPR015422">
    <property type="entry name" value="PyrdxlP-dep_Trfase_small"/>
</dbReference>
<dbReference type="GO" id="GO:0004375">
    <property type="term" value="F:glycine dehydrogenase (decarboxylating) activity"/>
    <property type="evidence" value="ECO:0007669"/>
    <property type="project" value="UniProtKB-EC"/>
</dbReference>
<accession>A0A6A7NAS7</accession>
<comment type="catalytic activity">
    <reaction evidence="5">
        <text>N(6)-[(R)-lipoyl]-L-lysyl-[glycine-cleavage complex H protein] + glycine + H(+) = N(6)-[(R)-S(8)-aminomethyldihydrolipoyl]-L-lysyl-[glycine-cleavage complex H protein] + CO2</text>
        <dbReference type="Rhea" id="RHEA:24304"/>
        <dbReference type="Rhea" id="RHEA-COMP:10494"/>
        <dbReference type="Rhea" id="RHEA-COMP:10495"/>
        <dbReference type="ChEBI" id="CHEBI:15378"/>
        <dbReference type="ChEBI" id="CHEBI:16526"/>
        <dbReference type="ChEBI" id="CHEBI:57305"/>
        <dbReference type="ChEBI" id="CHEBI:83099"/>
        <dbReference type="ChEBI" id="CHEBI:83143"/>
        <dbReference type="EC" id="1.4.4.2"/>
    </reaction>
</comment>
<keyword evidence="9" id="KW-1185">Reference proteome</keyword>
<evidence type="ECO:0000259" key="6">
    <source>
        <dbReference type="Pfam" id="PF00266"/>
    </source>
</evidence>
<feature type="domain" description="Aminotransferase class V" evidence="6">
    <location>
        <begin position="179"/>
        <end position="301"/>
    </location>
</feature>
<dbReference type="EC" id="1.4.4.2" evidence="2"/>
<dbReference type="GO" id="GO:0016594">
    <property type="term" value="F:glycine binding"/>
    <property type="evidence" value="ECO:0007669"/>
    <property type="project" value="TreeGrafter"/>
</dbReference>
<keyword evidence="8" id="KW-0032">Aminotransferase</keyword>
<dbReference type="GO" id="GO:0005960">
    <property type="term" value="C:glycine cleavage complex"/>
    <property type="evidence" value="ECO:0007669"/>
    <property type="project" value="TreeGrafter"/>
</dbReference>
<sequence length="528" mass="57746">MTAMENIATHRKQQMRRYHQARWDEPVIFELSQPGERGILVPEVEPDIVRAAGQPLAGLPAAMLRQRPPALPEMSQNRVLRHYLRLSQETLGADLNVDVGQGTCTMKYNPKINDQLARQPGMSELHPRQPDSTVQGMLEVIAKLEGVLCEVSGMDAVSLQPRGGSQAIFANMAMVRAWHESRGDAAQRDEVITTIFSHPSDAACAKLAGYKVITLYPDANGYPDLAALKAAVSPRTAALVITNPEDTGIFNSRIREFVDVVHAAGGLCVYDQANANGLLGIARAREAGFDLCHFNLHKTFATPHACGGPAVGAVCCTAALAPFLPGPLVRHTDGRYHLVDGAAQSIGKISSFTGTASIMLRAYAWIMNLGADGLRTVSEIAVLNNNYMMHELLKIDGMAAPYAPGKRRIEQVRYSWQGLTEATGVTSEEIGLRAADFGVHYWTSHHPYVVPEPATIEPTESYSRADLDEFIGVMRHIAGEAHSDPDLVKTAPHNCPVHRVQGEMLDDPERWSITWRAYQRKLGERGLA</sequence>
<dbReference type="Proteomes" id="UP000440498">
    <property type="component" value="Unassembled WGS sequence"/>
</dbReference>
<dbReference type="Gene3D" id="6.20.440.10">
    <property type="match status" value="1"/>
</dbReference>
<keyword evidence="8" id="KW-0808">Transferase</keyword>
<dbReference type="InterPro" id="IPR000192">
    <property type="entry name" value="Aminotrans_V_dom"/>
</dbReference>
<comment type="function">
    <text evidence="1">The glycine cleavage system catalyzes the degradation of glycine. The P protein binds the alpha-amino group of glycine through its pyridoxal phosphate cofactor; CO(2) is released and the remaining methylamine moiety is then transferred to the lipoamide cofactor of the H protein.</text>
</comment>
<protein>
    <recommendedName>
        <fullName evidence="2">glycine dehydrogenase (aminomethyl-transferring)</fullName>
        <ecNumber evidence="2">1.4.4.2</ecNumber>
    </recommendedName>
</protein>
<dbReference type="RefSeq" id="WP_152841371.1">
    <property type="nucleotide sequence ID" value="NZ_WHUG01000019.1"/>
</dbReference>
<keyword evidence="3" id="KW-0663">Pyridoxal phosphate</keyword>
<dbReference type="PANTHER" id="PTHR11773:SF1">
    <property type="entry name" value="GLYCINE DEHYDROGENASE (DECARBOXYLATING), MITOCHONDRIAL"/>
    <property type="match status" value="1"/>
</dbReference>
<dbReference type="InterPro" id="IPR015424">
    <property type="entry name" value="PyrdxlP-dep_Trfase"/>
</dbReference>
<dbReference type="GO" id="GO:0019464">
    <property type="term" value="P:glycine decarboxylation via glycine cleavage system"/>
    <property type="evidence" value="ECO:0007669"/>
    <property type="project" value="TreeGrafter"/>
</dbReference>
<proteinExistence type="predicted"/>
<dbReference type="GO" id="GO:0008483">
    <property type="term" value="F:transaminase activity"/>
    <property type="evidence" value="ECO:0007669"/>
    <property type="project" value="UniProtKB-KW"/>
</dbReference>
<evidence type="ECO:0000313" key="9">
    <source>
        <dbReference type="Proteomes" id="UP000440498"/>
    </source>
</evidence>
<evidence type="ECO:0000256" key="4">
    <source>
        <dbReference type="ARBA" id="ARBA00023002"/>
    </source>
</evidence>
<dbReference type="Pfam" id="PF21478">
    <property type="entry name" value="GcvP2_C"/>
    <property type="match status" value="1"/>
</dbReference>
<comment type="caution">
    <text evidence="8">The sequence shown here is derived from an EMBL/GenBank/DDBJ whole genome shotgun (WGS) entry which is preliminary data.</text>
</comment>
<evidence type="ECO:0000256" key="2">
    <source>
        <dbReference type="ARBA" id="ARBA00012134"/>
    </source>
</evidence>
<evidence type="ECO:0000256" key="1">
    <source>
        <dbReference type="ARBA" id="ARBA00003788"/>
    </source>
</evidence>
<evidence type="ECO:0000259" key="7">
    <source>
        <dbReference type="Pfam" id="PF21478"/>
    </source>
</evidence>
<evidence type="ECO:0000256" key="3">
    <source>
        <dbReference type="ARBA" id="ARBA00022898"/>
    </source>
</evidence>
<name>A0A6A7NAS7_9BURK</name>
<dbReference type="InterPro" id="IPR049316">
    <property type="entry name" value="GDC-P_C"/>
</dbReference>
<organism evidence="8 9">
    <name type="scientific">Rugamonas aquatica</name>
    <dbReference type="NCBI Taxonomy" id="2743357"/>
    <lineage>
        <taxon>Bacteria</taxon>
        <taxon>Pseudomonadati</taxon>
        <taxon>Pseudomonadota</taxon>
        <taxon>Betaproteobacteria</taxon>
        <taxon>Burkholderiales</taxon>
        <taxon>Oxalobacteraceae</taxon>
        <taxon>Telluria group</taxon>
        <taxon>Rugamonas</taxon>
    </lineage>
</organism>
<dbReference type="GO" id="GO:0005829">
    <property type="term" value="C:cytosol"/>
    <property type="evidence" value="ECO:0007669"/>
    <property type="project" value="TreeGrafter"/>
</dbReference>
<reference evidence="8 9" key="1">
    <citation type="submission" date="2019-10" db="EMBL/GenBank/DDBJ databases">
        <title>Two novel species isolated from a subtropical stream in China.</title>
        <authorList>
            <person name="Lu H."/>
        </authorList>
    </citation>
    <scope>NUCLEOTIDE SEQUENCE [LARGE SCALE GENOMIC DNA]</scope>
    <source>
        <strain evidence="8 9">FT29W</strain>
    </source>
</reference>
<dbReference type="InterPro" id="IPR015421">
    <property type="entry name" value="PyrdxlP-dep_Trfase_major"/>
</dbReference>
<dbReference type="Gene3D" id="3.90.1150.10">
    <property type="entry name" value="Aspartate Aminotransferase, domain 1"/>
    <property type="match status" value="1"/>
</dbReference>
<dbReference type="Pfam" id="PF00266">
    <property type="entry name" value="Aminotran_5"/>
    <property type="match status" value="1"/>
</dbReference>
<dbReference type="AlphaFoldDB" id="A0A6A7NAS7"/>
<dbReference type="SUPFAM" id="SSF53383">
    <property type="entry name" value="PLP-dependent transferases"/>
    <property type="match status" value="1"/>
</dbReference>
<dbReference type="Gene3D" id="3.40.640.10">
    <property type="entry name" value="Type I PLP-dependent aspartate aminotransferase-like (Major domain)"/>
    <property type="match status" value="1"/>
</dbReference>
<dbReference type="NCBIfam" id="NF003346">
    <property type="entry name" value="PRK04366.1"/>
    <property type="match status" value="1"/>
</dbReference>
<keyword evidence="4" id="KW-0560">Oxidoreductase</keyword>
<dbReference type="InterPro" id="IPR020581">
    <property type="entry name" value="GDC_P"/>
</dbReference>
<evidence type="ECO:0000256" key="5">
    <source>
        <dbReference type="ARBA" id="ARBA00049026"/>
    </source>
</evidence>